<reference evidence="14 15" key="1">
    <citation type="submission" date="2018-05" db="EMBL/GenBank/DDBJ databases">
        <title>Genomic Encyclopedia of Type Strains, Phase IV (KMG-IV): sequencing the most valuable type-strain genomes for metagenomic binning, comparative biology and taxonomic classification.</title>
        <authorList>
            <person name="Goeker M."/>
        </authorList>
    </citation>
    <scope>NUCLEOTIDE SEQUENCE [LARGE SCALE GENOMIC DNA]</scope>
    <source>
        <strain evidence="14 15">DSM 25350</strain>
    </source>
</reference>
<dbReference type="Gene3D" id="3.40.80.10">
    <property type="entry name" value="Peptidoglycan recognition protein-like"/>
    <property type="match status" value="1"/>
</dbReference>
<dbReference type="GO" id="GO:0071555">
    <property type="term" value="P:cell wall organization"/>
    <property type="evidence" value="ECO:0007669"/>
    <property type="project" value="UniProtKB-KW"/>
</dbReference>
<organism evidence="14 15">
    <name type="scientific">Pleionea mediterranea</name>
    <dbReference type="NCBI Taxonomy" id="523701"/>
    <lineage>
        <taxon>Bacteria</taxon>
        <taxon>Pseudomonadati</taxon>
        <taxon>Pseudomonadota</taxon>
        <taxon>Gammaproteobacteria</taxon>
        <taxon>Oceanospirillales</taxon>
        <taxon>Pleioneaceae</taxon>
        <taxon>Pleionea</taxon>
    </lineage>
</organism>
<keyword evidence="10" id="KW-0961">Cell wall biogenesis/degradation</keyword>
<name>A0A316G3B4_9GAMM</name>
<accession>A0A316G3B4</accession>
<proteinExistence type="inferred from homology"/>
<evidence type="ECO:0000256" key="6">
    <source>
        <dbReference type="ARBA" id="ARBA00022490"/>
    </source>
</evidence>
<dbReference type="AlphaFoldDB" id="A0A316G3B4"/>
<evidence type="ECO:0000256" key="7">
    <source>
        <dbReference type="ARBA" id="ARBA00022723"/>
    </source>
</evidence>
<keyword evidence="9" id="KW-0862">Zinc</keyword>
<comment type="catalytic activity">
    <reaction evidence="1">
        <text>Hydrolyzes the link between N-acetylmuramoyl residues and L-amino acid residues in certain cell-wall glycopeptides.</text>
        <dbReference type="EC" id="3.5.1.28"/>
    </reaction>
</comment>
<dbReference type="InterPro" id="IPR036505">
    <property type="entry name" value="Amidase/PGRP_sf"/>
</dbReference>
<dbReference type="GO" id="GO:0009253">
    <property type="term" value="P:peptidoglycan catabolic process"/>
    <property type="evidence" value="ECO:0007669"/>
    <property type="project" value="InterPro"/>
</dbReference>
<evidence type="ECO:0000256" key="11">
    <source>
        <dbReference type="ARBA" id="ARBA00039257"/>
    </source>
</evidence>
<evidence type="ECO:0000256" key="2">
    <source>
        <dbReference type="ARBA" id="ARBA00001947"/>
    </source>
</evidence>
<comment type="similarity">
    <text evidence="4">Belongs to the N-acetylmuramoyl-L-alanine amidase 2 family.</text>
</comment>
<keyword evidence="15" id="KW-1185">Reference proteome</keyword>
<dbReference type="InterPro" id="IPR051206">
    <property type="entry name" value="NAMLAA_amidase_2"/>
</dbReference>
<sequence length="179" mass="20467">MNTLNIQSCPSPHYNERPAEALIDLLVIHNISLPPEQFGDDYIHQFFQGNLDCSIHPYFDTIKELQVSSHYLIDRTGKIFQFVDCRKRAWHAGVSSWQGRENCNDFSIGIELEGSDAIPYTKEQYQSLVILTKQLQHEFPAITNQNIVGHCDIAPGRKTDPGEAFDWEYFHSLLTAGKL</sequence>
<evidence type="ECO:0000256" key="5">
    <source>
        <dbReference type="ARBA" id="ARBA00011901"/>
    </source>
</evidence>
<feature type="domain" description="N-acetylmuramoyl-L-alanine amidase" evidence="13">
    <location>
        <begin position="11"/>
        <end position="162"/>
    </location>
</feature>
<evidence type="ECO:0000313" key="15">
    <source>
        <dbReference type="Proteomes" id="UP000245790"/>
    </source>
</evidence>
<dbReference type="PANTHER" id="PTHR30417">
    <property type="entry name" value="N-ACETYLMURAMOYL-L-ALANINE AMIDASE AMID"/>
    <property type="match status" value="1"/>
</dbReference>
<dbReference type="SMART" id="SM00644">
    <property type="entry name" value="Ami_2"/>
    <property type="match status" value="1"/>
</dbReference>
<evidence type="ECO:0000256" key="3">
    <source>
        <dbReference type="ARBA" id="ARBA00004496"/>
    </source>
</evidence>
<dbReference type="GO" id="GO:0005737">
    <property type="term" value="C:cytoplasm"/>
    <property type="evidence" value="ECO:0007669"/>
    <property type="project" value="UniProtKB-SubCell"/>
</dbReference>
<dbReference type="EMBL" id="QGGU01000001">
    <property type="protein sequence ID" value="PWK54406.1"/>
    <property type="molecule type" value="Genomic_DNA"/>
</dbReference>
<dbReference type="Pfam" id="PF01510">
    <property type="entry name" value="Amidase_2"/>
    <property type="match status" value="1"/>
</dbReference>
<dbReference type="GO" id="GO:0009254">
    <property type="term" value="P:peptidoglycan turnover"/>
    <property type="evidence" value="ECO:0007669"/>
    <property type="project" value="TreeGrafter"/>
</dbReference>
<evidence type="ECO:0000256" key="8">
    <source>
        <dbReference type="ARBA" id="ARBA00022801"/>
    </source>
</evidence>
<evidence type="ECO:0000256" key="4">
    <source>
        <dbReference type="ARBA" id="ARBA00007553"/>
    </source>
</evidence>
<evidence type="ECO:0000313" key="14">
    <source>
        <dbReference type="EMBL" id="PWK54406.1"/>
    </source>
</evidence>
<dbReference type="SUPFAM" id="SSF55846">
    <property type="entry name" value="N-acetylmuramoyl-L-alanine amidase-like"/>
    <property type="match status" value="1"/>
</dbReference>
<dbReference type="PANTHER" id="PTHR30417:SF4">
    <property type="entry name" value="1,6-ANHYDRO-N-ACETYLMURAMYL-L-ALANINE AMIDASE AMPD"/>
    <property type="match status" value="1"/>
</dbReference>
<dbReference type="NCBIfam" id="NF008758">
    <property type="entry name" value="PRK11789.1"/>
    <property type="match status" value="1"/>
</dbReference>
<evidence type="ECO:0000259" key="13">
    <source>
        <dbReference type="SMART" id="SM00644"/>
    </source>
</evidence>
<keyword evidence="7" id="KW-0479">Metal-binding</keyword>
<comment type="cofactor">
    <cofactor evidence="2">
        <name>Zn(2+)</name>
        <dbReference type="ChEBI" id="CHEBI:29105"/>
    </cofactor>
</comment>
<dbReference type="GO" id="GO:0046872">
    <property type="term" value="F:metal ion binding"/>
    <property type="evidence" value="ECO:0007669"/>
    <property type="project" value="UniProtKB-KW"/>
</dbReference>
<comment type="caution">
    <text evidence="14">The sequence shown here is derived from an EMBL/GenBank/DDBJ whole genome shotgun (WGS) entry which is preliminary data.</text>
</comment>
<evidence type="ECO:0000256" key="12">
    <source>
        <dbReference type="ARBA" id="ARBA00042615"/>
    </source>
</evidence>
<evidence type="ECO:0000256" key="10">
    <source>
        <dbReference type="ARBA" id="ARBA00023316"/>
    </source>
</evidence>
<dbReference type="InterPro" id="IPR002502">
    <property type="entry name" value="Amidase_domain"/>
</dbReference>
<dbReference type="Proteomes" id="UP000245790">
    <property type="component" value="Unassembled WGS sequence"/>
</dbReference>
<dbReference type="RefSeq" id="WP_245411368.1">
    <property type="nucleotide sequence ID" value="NZ_QGGU01000001.1"/>
</dbReference>
<evidence type="ECO:0000256" key="9">
    <source>
        <dbReference type="ARBA" id="ARBA00022833"/>
    </source>
</evidence>
<keyword evidence="8" id="KW-0378">Hydrolase</keyword>
<gene>
    <name evidence="14" type="ORF">C8D97_101254</name>
</gene>
<dbReference type="GO" id="GO:0008745">
    <property type="term" value="F:N-acetylmuramoyl-L-alanine amidase activity"/>
    <property type="evidence" value="ECO:0007669"/>
    <property type="project" value="UniProtKB-EC"/>
</dbReference>
<dbReference type="CDD" id="cd06583">
    <property type="entry name" value="PGRP"/>
    <property type="match status" value="1"/>
</dbReference>
<dbReference type="EC" id="3.5.1.28" evidence="5"/>
<comment type="subcellular location">
    <subcellularLocation>
        <location evidence="3">Cytoplasm</location>
    </subcellularLocation>
</comment>
<evidence type="ECO:0000256" key="1">
    <source>
        <dbReference type="ARBA" id="ARBA00001561"/>
    </source>
</evidence>
<keyword evidence="6" id="KW-0963">Cytoplasm</keyword>
<protein>
    <recommendedName>
        <fullName evidence="11">1,6-anhydro-N-acetylmuramyl-L-alanine amidase AmpD</fullName>
        <ecNumber evidence="5">3.5.1.28</ecNumber>
    </recommendedName>
    <alternativeName>
        <fullName evidence="12">N-acetylmuramoyl-L-alanine amidase</fullName>
    </alternativeName>
</protein>